<evidence type="ECO:0000313" key="1">
    <source>
        <dbReference type="EMBL" id="CDS83655.1"/>
    </source>
</evidence>
<gene>
    <name evidence="2" type="ORF">BN1095_350035</name>
    <name evidence="1" type="ORF">BN1096_210002</name>
</gene>
<organism evidence="1">
    <name type="scientific">Clostridioides difficile</name>
    <name type="common">Peptoclostridium difficile</name>
    <dbReference type="NCBI Taxonomy" id="1496"/>
    <lineage>
        <taxon>Bacteria</taxon>
        <taxon>Bacillati</taxon>
        <taxon>Bacillota</taxon>
        <taxon>Clostridia</taxon>
        <taxon>Peptostreptococcales</taxon>
        <taxon>Peptostreptococcaceae</taxon>
        <taxon>Clostridioides</taxon>
    </lineage>
</organism>
<protein>
    <submittedName>
        <fullName evidence="1">Uncharacterized protein</fullName>
    </submittedName>
</protein>
<proteinExistence type="predicted"/>
<evidence type="ECO:0000313" key="2">
    <source>
        <dbReference type="EMBL" id="CDT25132.1"/>
    </source>
</evidence>
<sequence length="62" mass="6621">MFFSNNILLVSWSISSAALEEFGTGGVSANANTGVINIKINASIVNCFIFPFKISSSISYIN</sequence>
<name>A0A069A5I3_CLODI</name>
<reference evidence="1" key="1">
    <citation type="submission" date="2014-07" db="EMBL/GenBank/DDBJ databases">
        <authorList>
            <person name="Monot Marc"/>
        </authorList>
    </citation>
    <scope>NUCLEOTIDE SEQUENCE</scope>
    <source>
        <strain evidence="2">7032989</strain>
    </source>
</reference>
<dbReference type="EMBL" id="LK933016">
    <property type="protein sequence ID" value="CDT25132.1"/>
    <property type="molecule type" value="Genomic_DNA"/>
</dbReference>
<dbReference type="EMBL" id="LK932471">
    <property type="protein sequence ID" value="CDS83655.1"/>
    <property type="molecule type" value="Genomic_DNA"/>
</dbReference>
<accession>A0A069A5I3</accession>
<dbReference type="AlphaFoldDB" id="A0A069A5I3"/>